<accession>A0A512DPB9</accession>
<evidence type="ECO:0000256" key="1">
    <source>
        <dbReference type="ARBA" id="ARBA00022729"/>
    </source>
</evidence>
<name>A0A512DPB9_9PROT</name>
<dbReference type="InterPro" id="IPR024370">
    <property type="entry name" value="PBP_domain"/>
</dbReference>
<keyword evidence="4" id="KW-1185">Reference proteome</keyword>
<feature type="domain" description="PBP" evidence="2">
    <location>
        <begin position="41"/>
        <end position="317"/>
    </location>
</feature>
<dbReference type="PANTHER" id="PTHR30570">
    <property type="entry name" value="PERIPLASMIC PHOSPHATE BINDING COMPONENT OF PHOSPHATE ABC TRANSPORTER"/>
    <property type="match status" value="1"/>
</dbReference>
<dbReference type="Gene3D" id="3.40.190.10">
    <property type="entry name" value="Periplasmic binding protein-like II"/>
    <property type="match status" value="2"/>
</dbReference>
<organism evidence="3 4">
    <name type="scientific">Skermanella aerolata</name>
    <dbReference type="NCBI Taxonomy" id="393310"/>
    <lineage>
        <taxon>Bacteria</taxon>
        <taxon>Pseudomonadati</taxon>
        <taxon>Pseudomonadota</taxon>
        <taxon>Alphaproteobacteria</taxon>
        <taxon>Rhodospirillales</taxon>
        <taxon>Azospirillaceae</taxon>
        <taxon>Skermanella</taxon>
    </lineage>
</organism>
<dbReference type="Pfam" id="PF12849">
    <property type="entry name" value="PBP_like_2"/>
    <property type="match status" value="1"/>
</dbReference>
<evidence type="ECO:0000259" key="2">
    <source>
        <dbReference type="Pfam" id="PF12849"/>
    </source>
</evidence>
<evidence type="ECO:0000313" key="3">
    <source>
        <dbReference type="EMBL" id="GEO38306.1"/>
    </source>
</evidence>
<dbReference type="PANTHER" id="PTHR30570:SF1">
    <property type="entry name" value="PHOSPHATE-BINDING PROTEIN PSTS"/>
    <property type="match status" value="1"/>
</dbReference>
<dbReference type="SUPFAM" id="SSF53850">
    <property type="entry name" value="Periplasmic binding protein-like II"/>
    <property type="match status" value="1"/>
</dbReference>
<evidence type="ECO:0000313" key="4">
    <source>
        <dbReference type="Proteomes" id="UP000321523"/>
    </source>
</evidence>
<protein>
    <recommendedName>
        <fullName evidence="2">PBP domain-containing protein</fullName>
    </recommendedName>
</protein>
<dbReference type="InterPro" id="IPR050811">
    <property type="entry name" value="Phosphate_ABC_transporter"/>
</dbReference>
<gene>
    <name evidence="3" type="ORF">SAE02_24540</name>
</gene>
<dbReference type="RefSeq" id="WP_044428149.1">
    <property type="nucleotide sequence ID" value="NZ_BJYZ01000009.1"/>
</dbReference>
<keyword evidence="1" id="KW-0732">Signal</keyword>
<reference evidence="3 4" key="1">
    <citation type="submission" date="2019-07" db="EMBL/GenBank/DDBJ databases">
        <title>Whole genome shotgun sequence of Skermanella aerolata NBRC 106429.</title>
        <authorList>
            <person name="Hosoyama A."/>
            <person name="Uohara A."/>
            <person name="Ohji S."/>
            <person name="Ichikawa N."/>
        </authorList>
    </citation>
    <scope>NUCLEOTIDE SEQUENCE [LARGE SCALE GENOMIC DNA]</scope>
    <source>
        <strain evidence="3 4">NBRC 106429</strain>
    </source>
</reference>
<sequence>MRDSGIAISGKRTGLFAGIALLVAAFLPAQAAELGRQRADKPRDQIVVAAPPSLATVAAAVSAAFGGRFETPAPQVAETSTRSAFSDFCREPASLPDMVLSNRRMSHAELARCRRADIGDIVEIPVGFETAVFVTRRGGPVLDLTVDQLFDILGAGGTRPVRWEDLGVRSFGDPIRILLPPQADRTFGIVREQVLMTACRGRPGLGDRLDAAARTAACGAVRGDGGVVTETEERSIPKILAEGEIGLVGNSVFQRSAADLQPVLIDGQGPSILPVVSGDYAAARPLFVYAKTAQMRKGRGGGRVRGLRDLADFIAGDDVTGQNGILGHLGIVLLPAERRVTVRMRTMALVPFDR</sequence>
<dbReference type="EMBL" id="BJYZ01000009">
    <property type="protein sequence ID" value="GEO38306.1"/>
    <property type="molecule type" value="Genomic_DNA"/>
</dbReference>
<proteinExistence type="predicted"/>
<comment type="caution">
    <text evidence="3">The sequence shown here is derived from an EMBL/GenBank/DDBJ whole genome shotgun (WGS) entry which is preliminary data.</text>
</comment>
<dbReference type="Proteomes" id="UP000321523">
    <property type="component" value="Unassembled WGS sequence"/>
</dbReference>
<dbReference type="AlphaFoldDB" id="A0A512DPB9"/>